<reference evidence="1 2" key="1">
    <citation type="journal article" date="2015" name="Genome Announc.">
        <title>Expanding the biotechnology potential of lactobacilli through comparative genomics of 213 strains and associated genera.</title>
        <authorList>
            <person name="Sun Z."/>
            <person name="Harris H.M."/>
            <person name="McCann A."/>
            <person name="Guo C."/>
            <person name="Argimon S."/>
            <person name="Zhang W."/>
            <person name="Yang X."/>
            <person name="Jeffery I.B."/>
            <person name="Cooney J.C."/>
            <person name="Kagawa T.F."/>
            <person name="Liu W."/>
            <person name="Song Y."/>
            <person name="Salvetti E."/>
            <person name="Wrobel A."/>
            <person name="Rasinkangas P."/>
            <person name="Parkhill J."/>
            <person name="Rea M.C."/>
            <person name="O'Sullivan O."/>
            <person name="Ritari J."/>
            <person name="Douillard F.P."/>
            <person name="Paul Ross R."/>
            <person name="Yang R."/>
            <person name="Briner A.E."/>
            <person name="Felis G.E."/>
            <person name="de Vos W.M."/>
            <person name="Barrangou R."/>
            <person name="Klaenhammer T.R."/>
            <person name="Caufield P.W."/>
            <person name="Cui Y."/>
            <person name="Zhang H."/>
            <person name="O'Toole P.W."/>
        </authorList>
    </citation>
    <scope>NUCLEOTIDE SEQUENCE [LARGE SCALE GENOMIC DNA]</scope>
    <source>
        <strain evidence="1 2">DSM 15945</strain>
    </source>
</reference>
<keyword evidence="2" id="KW-1185">Reference proteome</keyword>
<dbReference type="RefSeq" id="WP_054651460.1">
    <property type="nucleotide sequence ID" value="NZ_AZFJ01000054.1"/>
</dbReference>
<organism evidence="1 2">
    <name type="scientific">Lacticaseibacillus pantheris DSM 15945 = JCM 12539 = NBRC 106106</name>
    <dbReference type="NCBI Taxonomy" id="1423783"/>
    <lineage>
        <taxon>Bacteria</taxon>
        <taxon>Bacillati</taxon>
        <taxon>Bacillota</taxon>
        <taxon>Bacilli</taxon>
        <taxon>Lactobacillales</taxon>
        <taxon>Lactobacillaceae</taxon>
        <taxon>Lacticaseibacillus</taxon>
    </lineage>
</organism>
<protein>
    <submittedName>
        <fullName evidence="1">Uncharacterized protein</fullName>
    </submittedName>
</protein>
<evidence type="ECO:0000313" key="2">
    <source>
        <dbReference type="Proteomes" id="UP000051922"/>
    </source>
</evidence>
<dbReference type="STRING" id="1423783.FC50_GL001869"/>
<dbReference type="AlphaFoldDB" id="A0A0R1U2D5"/>
<accession>A0A0R1U2D5</accession>
<name>A0A0R1U2D5_9LACO</name>
<gene>
    <name evidence="1" type="ORF">FC50_GL001869</name>
</gene>
<evidence type="ECO:0000313" key="1">
    <source>
        <dbReference type="EMBL" id="KRL85074.1"/>
    </source>
</evidence>
<dbReference type="EMBL" id="AZFJ01000054">
    <property type="protein sequence ID" value="KRL85074.1"/>
    <property type="molecule type" value="Genomic_DNA"/>
</dbReference>
<dbReference type="Proteomes" id="UP000051922">
    <property type="component" value="Unassembled WGS sequence"/>
</dbReference>
<comment type="caution">
    <text evidence="1">The sequence shown here is derived from an EMBL/GenBank/DDBJ whole genome shotgun (WGS) entry which is preliminary data.</text>
</comment>
<dbReference type="PATRIC" id="fig|1423783.4.peg.1914"/>
<sequence length="126" mass="15316">MTPNQRAETLNQRIDETFKKQAHHIYTLWVVNERWNHTINFFMDDQPHGIKARRRSIPLMTIDDNSDWELVEYLVMMVRQHTQIFIQYRGWRPMLDRWPGSGDIIIRKQREDDYTPDDVKPGGRYE</sequence>
<proteinExistence type="predicted"/>
<dbReference type="OrthoDB" id="2248172at2"/>